<feature type="domain" description="PI3K/PI4K catalytic" evidence="3">
    <location>
        <begin position="100"/>
        <end position="371"/>
    </location>
</feature>
<dbReference type="GO" id="GO:0005886">
    <property type="term" value="C:plasma membrane"/>
    <property type="evidence" value="ECO:0007669"/>
    <property type="project" value="TreeGrafter"/>
</dbReference>
<dbReference type="GO" id="GO:0016477">
    <property type="term" value="P:cell migration"/>
    <property type="evidence" value="ECO:0007669"/>
    <property type="project" value="TreeGrafter"/>
</dbReference>
<name>A0A183J7J0_9BILA</name>
<evidence type="ECO:0000256" key="1">
    <source>
        <dbReference type="ARBA" id="ARBA00022679"/>
    </source>
</evidence>
<dbReference type="Gene3D" id="3.30.1010.10">
    <property type="entry name" value="Phosphatidylinositol 3-kinase Catalytic Subunit, Chain A, domain 4"/>
    <property type="match status" value="1"/>
</dbReference>
<keyword evidence="5" id="KW-1185">Reference proteome</keyword>
<evidence type="ECO:0000313" key="5">
    <source>
        <dbReference type="Proteomes" id="UP000270296"/>
    </source>
</evidence>
<sequence>MRLLWSLEQKKEEGGCFGILCDAMQTSLLNLCGPSLRDDFNAQRSLLTKLDMISNKLKLETKESCKIQLLKEELNVLDGELLQHHVRIPFRPGLLLAGVDARRSKFYHSLNQPLRICFQSVRLSFDLIFKSGDDLRQDAMVLQLMSLMDYLWLRDGLDLRMAIFNTLSTGNKKGTFNGWTIRVFYIEKTGTNLNCVLLVSKTESTKFIAGILEVMKDSKTLREIQLEEGGVAGVLRDDLIKRWLQKQNSSELDYEIALRNFRGSCAGWCVGTYILGVCDRHNDNILITPRGHLFHIDFGKYLGDAQMFGSFRRDRVPFLLTSDMFYAINAGQTDKTAYFQEFVDLCCQSFNIVRKHSVLFVNLIKLVSVKW</sequence>
<gene>
    <name evidence="4" type="ORF">SBAD_LOCUS11838</name>
</gene>
<organism evidence="6">
    <name type="scientific">Soboliphyme baturini</name>
    <dbReference type="NCBI Taxonomy" id="241478"/>
    <lineage>
        <taxon>Eukaryota</taxon>
        <taxon>Metazoa</taxon>
        <taxon>Ecdysozoa</taxon>
        <taxon>Nematoda</taxon>
        <taxon>Enoplea</taxon>
        <taxon>Dorylaimia</taxon>
        <taxon>Dioctophymatida</taxon>
        <taxon>Dioctophymatoidea</taxon>
        <taxon>Soboliphymatidae</taxon>
        <taxon>Soboliphyme</taxon>
    </lineage>
</organism>
<protein>
    <submittedName>
        <fullName evidence="6">PI3K/PI4K domain-containing protein</fullName>
    </submittedName>
</protein>
<dbReference type="SMART" id="SM00146">
    <property type="entry name" value="PI3Kc"/>
    <property type="match status" value="1"/>
</dbReference>
<dbReference type="InterPro" id="IPR036940">
    <property type="entry name" value="PI3/4_kinase_cat_sf"/>
</dbReference>
<dbReference type="InterPro" id="IPR000403">
    <property type="entry name" value="PI3/4_kinase_cat_dom"/>
</dbReference>
<evidence type="ECO:0000313" key="6">
    <source>
        <dbReference type="WBParaSite" id="SBAD_0001223401-mRNA-1"/>
    </source>
</evidence>
<dbReference type="SUPFAM" id="SSF56112">
    <property type="entry name" value="Protein kinase-like (PK-like)"/>
    <property type="match status" value="2"/>
</dbReference>
<evidence type="ECO:0000256" key="2">
    <source>
        <dbReference type="ARBA" id="ARBA00022777"/>
    </source>
</evidence>
<dbReference type="OrthoDB" id="67688at2759"/>
<dbReference type="GO" id="GO:0048015">
    <property type="term" value="P:phosphatidylinositol-mediated signaling"/>
    <property type="evidence" value="ECO:0007669"/>
    <property type="project" value="TreeGrafter"/>
</dbReference>
<proteinExistence type="predicted"/>
<dbReference type="Gene3D" id="1.10.1070.11">
    <property type="entry name" value="Phosphatidylinositol 3-/4-kinase, catalytic domain"/>
    <property type="match status" value="1"/>
</dbReference>
<dbReference type="AlphaFoldDB" id="A0A183J7J0"/>
<dbReference type="EMBL" id="UZAM01016469">
    <property type="protein sequence ID" value="VDP43362.1"/>
    <property type="molecule type" value="Genomic_DNA"/>
</dbReference>
<keyword evidence="2" id="KW-0418">Kinase</keyword>
<accession>A0A183J7J0</accession>
<dbReference type="WBParaSite" id="SBAD_0001223401-mRNA-1">
    <property type="protein sequence ID" value="SBAD_0001223401-mRNA-1"/>
    <property type="gene ID" value="SBAD_0001223401"/>
</dbReference>
<evidence type="ECO:0000313" key="4">
    <source>
        <dbReference type="EMBL" id="VDP43362.1"/>
    </source>
</evidence>
<keyword evidence="1" id="KW-0808">Transferase</keyword>
<dbReference type="GO" id="GO:0016303">
    <property type="term" value="F:1-phosphatidylinositol-3-kinase activity"/>
    <property type="evidence" value="ECO:0007669"/>
    <property type="project" value="TreeGrafter"/>
</dbReference>
<reference evidence="6" key="1">
    <citation type="submission" date="2016-06" db="UniProtKB">
        <authorList>
            <consortium name="WormBaseParasite"/>
        </authorList>
    </citation>
    <scope>IDENTIFICATION</scope>
</reference>
<reference evidence="4 5" key="2">
    <citation type="submission" date="2018-11" db="EMBL/GenBank/DDBJ databases">
        <authorList>
            <consortium name="Pathogen Informatics"/>
        </authorList>
    </citation>
    <scope>NUCLEOTIDE SEQUENCE [LARGE SCALE GENOMIC DNA]</scope>
</reference>
<dbReference type="GO" id="GO:0005737">
    <property type="term" value="C:cytoplasm"/>
    <property type="evidence" value="ECO:0007669"/>
    <property type="project" value="TreeGrafter"/>
</dbReference>
<evidence type="ECO:0000259" key="3">
    <source>
        <dbReference type="PROSITE" id="PS50290"/>
    </source>
</evidence>
<dbReference type="GO" id="GO:0035005">
    <property type="term" value="F:1-phosphatidylinositol-4-phosphate 3-kinase activity"/>
    <property type="evidence" value="ECO:0007669"/>
    <property type="project" value="TreeGrafter"/>
</dbReference>
<dbReference type="Proteomes" id="UP000270296">
    <property type="component" value="Unassembled WGS sequence"/>
</dbReference>
<dbReference type="PROSITE" id="PS50290">
    <property type="entry name" value="PI3_4_KINASE_3"/>
    <property type="match status" value="1"/>
</dbReference>
<dbReference type="InterPro" id="IPR015433">
    <property type="entry name" value="PI3/4_kinase"/>
</dbReference>
<dbReference type="InterPro" id="IPR011009">
    <property type="entry name" value="Kinase-like_dom_sf"/>
</dbReference>
<dbReference type="PROSITE" id="PS00916">
    <property type="entry name" value="PI3_4_KINASE_2"/>
    <property type="match status" value="1"/>
</dbReference>
<dbReference type="GO" id="GO:0005942">
    <property type="term" value="C:phosphatidylinositol 3-kinase complex"/>
    <property type="evidence" value="ECO:0007669"/>
    <property type="project" value="TreeGrafter"/>
</dbReference>
<dbReference type="Pfam" id="PF00454">
    <property type="entry name" value="PI3_PI4_kinase"/>
    <property type="match status" value="1"/>
</dbReference>
<dbReference type="PANTHER" id="PTHR10048:SF14">
    <property type="entry name" value="LD28067P"/>
    <property type="match status" value="1"/>
</dbReference>
<dbReference type="GO" id="GO:0043491">
    <property type="term" value="P:phosphatidylinositol 3-kinase/protein kinase B signal transduction"/>
    <property type="evidence" value="ECO:0007669"/>
    <property type="project" value="TreeGrafter"/>
</dbReference>
<dbReference type="PROSITE" id="PS00915">
    <property type="entry name" value="PI3_4_KINASE_1"/>
    <property type="match status" value="1"/>
</dbReference>
<dbReference type="PANTHER" id="PTHR10048">
    <property type="entry name" value="PHOSPHATIDYLINOSITOL KINASE"/>
    <property type="match status" value="1"/>
</dbReference>
<dbReference type="InterPro" id="IPR018936">
    <property type="entry name" value="PI3/4_kinase_CS"/>
</dbReference>